<dbReference type="PANTHER" id="PTHR19847">
    <property type="entry name" value="DDB1- AND CUL4-ASSOCIATED FACTOR 11"/>
    <property type="match status" value="1"/>
</dbReference>
<dbReference type="Pfam" id="PF00400">
    <property type="entry name" value="WD40"/>
    <property type="match status" value="1"/>
</dbReference>
<dbReference type="GO" id="GO:0043161">
    <property type="term" value="P:proteasome-mediated ubiquitin-dependent protein catabolic process"/>
    <property type="evidence" value="ECO:0007669"/>
    <property type="project" value="TreeGrafter"/>
</dbReference>
<dbReference type="OrthoDB" id="63070at2759"/>
<dbReference type="InterPro" id="IPR011047">
    <property type="entry name" value="Quinoprotein_ADH-like_sf"/>
</dbReference>
<dbReference type="InterPro" id="IPR015943">
    <property type="entry name" value="WD40/YVTN_repeat-like_dom_sf"/>
</dbReference>
<proteinExistence type="predicted"/>
<protein>
    <submittedName>
        <fullName evidence="1">LEC14B-like protein</fullName>
    </submittedName>
</protein>
<dbReference type="AlphaFoldDB" id="A0A1E5W549"/>
<dbReference type="SUPFAM" id="SSF50998">
    <property type="entry name" value="Quinoprotein alcohol dehydrogenase-like"/>
    <property type="match status" value="1"/>
</dbReference>
<dbReference type="EMBL" id="LWDX02021049">
    <property type="protein sequence ID" value="OEL32474.1"/>
    <property type="molecule type" value="Genomic_DNA"/>
</dbReference>
<evidence type="ECO:0000313" key="2">
    <source>
        <dbReference type="Proteomes" id="UP000095767"/>
    </source>
</evidence>
<dbReference type="SMART" id="SM00320">
    <property type="entry name" value="WD40"/>
    <property type="match status" value="3"/>
</dbReference>
<comment type="caution">
    <text evidence="1">The sequence shown here is derived from an EMBL/GenBank/DDBJ whole genome shotgun (WGS) entry which is preliminary data.</text>
</comment>
<dbReference type="GO" id="GO:0080008">
    <property type="term" value="C:Cul4-RING E3 ubiquitin ligase complex"/>
    <property type="evidence" value="ECO:0007669"/>
    <property type="project" value="TreeGrafter"/>
</dbReference>
<dbReference type="Gene3D" id="2.130.10.10">
    <property type="entry name" value="YVTN repeat-like/Quinoprotein amine dehydrogenase"/>
    <property type="match status" value="1"/>
</dbReference>
<keyword evidence="2" id="KW-1185">Reference proteome</keyword>
<sequence length="378" mass="42233">MANEVFHLTRARSEVCHRTRGAASARRRRPFSTFELVSARESGRTGGAGFASADRAYVGSRHIPTKGPWGVDEVDSEAYVSQFSADGSLLVAGFRVGDLITSQAYASLSPIVHIVNVQSSSKESHANVNEIHEGLDFTGDEHEDDDFGIFSVKFSKDGKEVVIGNSERSIYVYDLAANKVSVRIRAHTMCCINSLFFVISFLFHCFSKADVNAVTFADESGNVLYSGSDDSLCKVSIVWIFPFLLYVWDRRCLVGGKPAARARGTYTQDPVTILYIFMTCLLKSGTLFGYPVYISIILTIEYQMPTITGKTIERLCWHGSIIRDCTWHPYNPTLVTSSWDGYLARWEASGDNDDPTMLAADERRRSPYIRMYEDPFTM</sequence>
<dbReference type="STRING" id="888268.A0A1E5W549"/>
<accession>A0A1E5W549</accession>
<reference evidence="1 2" key="1">
    <citation type="submission" date="2016-09" db="EMBL/GenBank/DDBJ databases">
        <title>The draft genome of Dichanthelium oligosanthes: A C3 panicoid grass species.</title>
        <authorList>
            <person name="Studer A.J."/>
            <person name="Schnable J.C."/>
            <person name="Brutnell T.P."/>
        </authorList>
    </citation>
    <scope>NUCLEOTIDE SEQUENCE [LARGE SCALE GENOMIC DNA]</scope>
    <source>
        <strain evidence="2">cv. Kellogg 1175</strain>
        <tissue evidence="1">Leaf</tissue>
    </source>
</reference>
<evidence type="ECO:0000313" key="1">
    <source>
        <dbReference type="EMBL" id="OEL32474.1"/>
    </source>
</evidence>
<dbReference type="PANTHER" id="PTHR19847:SF26">
    <property type="entry name" value="LEC14B PROTEIN"/>
    <property type="match status" value="1"/>
</dbReference>
<dbReference type="InterPro" id="IPR051859">
    <property type="entry name" value="DCAF"/>
</dbReference>
<gene>
    <name evidence="1" type="ORF">BAE44_0006506</name>
</gene>
<dbReference type="InterPro" id="IPR001680">
    <property type="entry name" value="WD40_rpt"/>
</dbReference>
<dbReference type="Proteomes" id="UP000095767">
    <property type="component" value="Unassembled WGS sequence"/>
</dbReference>
<organism evidence="1 2">
    <name type="scientific">Dichanthelium oligosanthes</name>
    <dbReference type="NCBI Taxonomy" id="888268"/>
    <lineage>
        <taxon>Eukaryota</taxon>
        <taxon>Viridiplantae</taxon>
        <taxon>Streptophyta</taxon>
        <taxon>Embryophyta</taxon>
        <taxon>Tracheophyta</taxon>
        <taxon>Spermatophyta</taxon>
        <taxon>Magnoliopsida</taxon>
        <taxon>Liliopsida</taxon>
        <taxon>Poales</taxon>
        <taxon>Poaceae</taxon>
        <taxon>PACMAD clade</taxon>
        <taxon>Panicoideae</taxon>
        <taxon>Panicodae</taxon>
        <taxon>Paniceae</taxon>
        <taxon>Dichantheliinae</taxon>
        <taxon>Dichanthelium</taxon>
    </lineage>
</organism>
<name>A0A1E5W549_9POAL</name>